<comment type="subcellular location">
    <subcellularLocation>
        <location evidence="1">Apical cell membrane</location>
        <topology evidence="1">Multi-pass membrane protein</topology>
    </subcellularLocation>
</comment>
<proteinExistence type="inferred from homology"/>
<evidence type="ECO:0000313" key="12">
    <source>
        <dbReference type="Proteomes" id="UP000694429"/>
    </source>
</evidence>
<dbReference type="GO" id="GO:0005436">
    <property type="term" value="F:sodium:phosphate symporter activity"/>
    <property type="evidence" value="ECO:0007669"/>
    <property type="project" value="InterPro"/>
</dbReference>
<feature type="transmembrane region" description="Helical" evidence="10">
    <location>
        <begin position="113"/>
        <end position="132"/>
    </location>
</feature>
<evidence type="ECO:0000256" key="3">
    <source>
        <dbReference type="ARBA" id="ARBA00022475"/>
    </source>
</evidence>
<feature type="transmembrane region" description="Helical" evidence="10">
    <location>
        <begin position="324"/>
        <end position="349"/>
    </location>
</feature>
<evidence type="ECO:0000256" key="6">
    <source>
        <dbReference type="ARBA" id="ARBA00023053"/>
    </source>
</evidence>
<keyword evidence="7 10" id="KW-0472">Membrane</keyword>
<comment type="similarity">
    <text evidence="2">Belongs to the SLC34A transporter family.</text>
</comment>
<evidence type="ECO:0000256" key="5">
    <source>
        <dbReference type="ARBA" id="ARBA00022989"/>
    </source>
</evidence>
<sequence>MPNSLTGGQVPSHTLDTVGLVDRSLGNAGTSGSAPVLEEGEMDPWDLPQPKDTGQSWKELSVAGRVLRVVIGFLKACGLLGNLYLFICSLDILSSAFQLLSSKMAGDIFKDNVVLSNPVAGLVIGVLVTVLVQSSSTSSSIVVSMVASKLLTVQACVPIIMGVNVGTSITSTLVSMAQSGDRDEFRRAFGGSAVHSIFNWLTVLILLPLESATALLERLSALALGATSLEPGGQAPDILKVLTKPLTHLIVQLDTDMIASSASGNATNGSLIKRWCGTREVMTSGNSSDCGATISGPCPESNSSTVVEQLPCHHLFVGTELTDLAVGFILLAASLLLLCTCLVLIVKLLNSVLRGRVAQAVRKVINADFPFPFSWLSGYLAILVGAGLTFVLQSSSVFTAAIVPLMGVGVISLERAYPLFLGSNIGTTTTALLAALASPADMLLSALQVPPSLTSPCPPAFPLHPRPVVSPWAQPPPVQSCSLVGTRCPGTHIWLPGQTCSPTSWNPGDPVDISWTPSPALPPLGPGHFKDTMASGCPLFLPGSPCPTSLEESLSSAPPRAVFLQGISSPPIPPPLGCTLPPHPPAPKPNRSLPGRHAIFLPKPYHTCAGCSQLPLPKTTILPPGCLPLVS</sequence>
<evidence type="ECO:0000256" key="1">
    <source>
        <dbReference type="ARBA" id="ARBA00004424"/>
    </source>
</evidence>
<evidence type="ECO:0000313" key="11">
    <source>
        <dbReference type="Ensembl" id="ENSCAFP00030008515.1"/>
    </source>
</evidence>
<keyword evidence="4 10" id="KW-0812">Transmembrane</keyword>
<dbReference type="GO" id="GO:0016324">
    <property type="term" value="C:apical plasma membrane"/>
    <property type="evidence" value="ECO:0007669"/>
    <property type="project" value="UniProtKB-SubCell"/>
</dbReference>
<organism evidence="11 12">
    <name type="scientific">Canis lupus familiaris</name>
    <name type="common">Dog</name>
    <name type="synonym">Canis familiaris</name>
    <dbReference type="NCBI Taxonomy" id="9615"/>
    <lineage>
        <taxon>Eukaryota</taxon>
        <taxon>Metazoa</taxon>
        <taxon>Chordata</taxon>
        <taxon>Craniata</taxon>
        <taxon>Vertebrata</taxon>
        <taxon>Euteleostomi</taxon>
        <taxon>Mammalia</taxon>
        <taxon>Eutheria</taxon>
        <taxon>Laurasiatheria</taxon>
        <taxon>Carnivora</taxon>
        <taxon>Caniformia</taxon>
        <taxon>Canidae</taxon>
        <taxon>Canis</taxon>
    </lineage>
</organism>
<dbReference type="PANTHER" id="PTHR10010">
    <property type="entry name" value="SOLUTE CARRIER FAMILY 34 SODIUM PHOSPHATE , MEMBER 2-RELATED"/>
    <property type="match status" value="1"/>
</dbReference>
<name>A0A8C0MEQ1_CANLF</name>
<evidence type="ECO:0000256" key="4">
    <source>
        <dbReference type="ARBA" id="ARBA00022692"/>
    </source>
</evidence>
<keyword evidence="5 10" id="KW-1133">Transmembrane helix</keyword>
<evidence type="ECO:0000256" key="7">
    <source>
        <dbReference type="ARBA" id="ARBA00023136"/>
    </source>
</evidence>
<feature type="transmembrane region" description="Helical" evidence="10">
    <location>
        <begin position="425"/>
        <end position="447"/>
    </location>
</feature>
<dbReference type="Ensembl" id="ENSCAFT00030009735.1">
    <property type="protein sequence ID" value="ENSCAFP00030008515.1"/>
    <property type="gene ID" value="ENSCAFG00030005291.1"/>
</dbReference>
<evidence type="ECO:0000256" key="9">
    <source>
        <dbReference type="SAM" id="MobiDB-lite"/>
    </source>
</evidence>
<dbReference type="NCBIfam" id="TIGR01013">
    <property type="entry name" value="2a58"/>
    <property type="match status" value="1"/>
</dbReference>
<dbReference type="Pfam" id="PF02690">
    <property type="entry name" value="Na_Pi_cotrans"/>
    <property type="match status" value="2"/>
</dbReference>
<reference evidence="11" key="2">
    <citation type="submission" date="2025-08" db="UniProtKB">
        <authorList>
            <consortium name="Ensembl"/>
        </authorList>
    </citation>
    <scope>IDENTIFICATION</scope>
</reference>
<dbReference type="PANTHER" id="PTHR10010:SF35">
    <property type="entry name" value="SODIUM-DEPENDENT PHOSPHATE TRANSPORT PROTEIN 2C"/>
    <property type="match status" value="1"/>
</dbReference>
<feature type="transmembrane region" description="Helical" evidence="10">
    <location>
        <begin position="369"/>
        <end position="391"/>
    </location>
</feature>
<evidence type="ECO:0000256" key="2">
    <source>
        <dbReference type="ARBA" id="ARBA00005808"/>
    </source>
</evidence>
<evidence type="ECO:0000256" key="8">
    <source>
        <dbReference type="ARBA" id="ARBA00023201"/>
    </source>
</evidence>
<feature type="transmembrane region" description="Helical" evidence="10">
    <location>
        <begin position="188"/>
        <end position="209"/>
    </location>
</feature>
<dbReference type="GO" id="GO:0044341">
    <property type="term" value="P:sodium-dependent phosphate transport"/>
    <property type="evidence" value="ECO:0007669"/>
    <property type="project" value="InterPro"/>
</dbReference>
<evidence type="ECO:0000256" key="10">
    <source>
        <dbReference type="SAM" id="Phobius"/>
    </source>
</evidence>
<protein>
    <submittedName>
        <fullName evidence="11">Solute carrier family 34 member 3</fullName>
    </submittedName>
</protein>
<dbReference type="InterPro" id="IPR003841">
    <property type="entry name" value="Na/Pi_transpt"/>
</dbReference>
<feature type="transmembrane region" description="Helical" evidence="10">
    <location>
        <begin position="397"/>
        <end position="413"/>
    </location>
</feature>
<dbReference type="AlphaFoldDB" id="A0A8C0MEQ1"/>
<feature type="transmembrane region" description="Helical" evidence="10">
    <location>
        <begin position="152"/>
        <end position="176"/>
    </location>
</feature>
<keyword evidence="3" id="KW-1003">Cell membrane</keyword>
<keyword evidence="8" id="KW-0813">Transport</keyword>
<dbReference type="Proteomes" id="UP000694429">
    <property type="component" value="Chromosome 9"/>
</dbReference>
<accession>A0A8C0MEQ1</accession>
<feature type="region of interest" description="Disordered" evidence="9">
    <location>
        <begin position="30"/>
        <end position="52"/>
    </location>
</feature>
<keyword evidence="6" id="KW-0915">Sodium</keyword>
<keyword evidence="8" id="KW-0739">Sodium transport</keyword>
<gene>
    <name evidence="11" type="primary">SLC34A3</name>
</gene>
<keyword evidence="8" id="KW-0406">Ion transport</keyword>
<reference evidence="11" key="1">
    <citation type="submission" date="2019-03" db="EMBL/GenBank/DDBJ databases">
        <authorList>
            <person name="Warren W.C."/>
            <person name="Johnson G.S."/>
        </authorList>
    </citation>
    <scope>NUCLEOTIDE SEQUENCE [LARGE SCALE GENOMIC DNA]</scope>
    <source>
        <strain evidence="11">Basenji</strain>
    </source>
</reference>